<feature type="transmembrane region" description="Helical" evidence="1">
    <location>
        <begin position="12"/>
        <end position="42"/>
    </location>
</feature>
<feature type="transmembrane region" description="Helical" evidence="1">
    <location>
        <begin position="93"/>
        <end position="110"/>
    </location>
</feature>
<evidence type="ECO:0000313" key="3">
    <source>
        <dbReference type="Proteomes" id="UP001589890"/>
    </source>
</evidence>
<proteinExistence type="predicted"/>
<dbReference type="RefSeq" id="WP_380044205.1">
    <property type="nucleotide sequence ID" value="NZ_JBHLTC010000006.1"/>
</dbReference>
<name>A0ABV6QFT3_9ACTN</name>
<sequence length="122" mass="13334">MWLLVVGLEPAALVWLPVWLGGAVLVDDLVIVPVVFLVGWVLNRRLGGSAALGFVRTGLLYGGLTSLIAIALLLRQGKGANPTVLPRDYVRDWFLLEATIALSAVIAYRLHRRRRGPRPDGQ</sequence>
<keyword evidence="1" id="KW-0472">Membrane</keyword>
<accession>A0ABV6QFT3</accession>
<dbReference type="EMBL" id="JBHLTC010000006">
    <property type="protein sequence ID" value="MFC0623499.1"/>
    <property type="molecule type" value="Genomic_DNA"/>
</dbReference>
<feature type="transmembrane region" description="Helical" evidence="1">
    <location>
        <begin position="54"/>
        <end position="73"/>
    </location>
</feature>
<protein>
    <submittedName>
        <fullName evidence="2">Uncharacterized protein</fullName>
    </submittedName>
</protein>
<keyword evidence="1" id="KW-0812">Transmembrane</keyword>
<comment type="caution">
    <text evidence="2">The sequence shown here is derived from an EMBL/GenBank/DDBJ whole genome shotgun (WGS) entry which is preliminary data.</text>
</comment>
<reference evidence="2 3" key="1">
    <citation type="submission" date="2024-09" db="EMBL/GenBank/DDBJ databases">
        <authorList>
            <person name="Sun Q."/>
            <person name="Mori K."/>
        </authorList>
    </citation>
    <scope>NUCLEOTIDE SEQUENCE [LARGE SCALE GENOMIC DNA]</scope>
    <source>
        <strain evidence="2 3">CGMCC 1.15906</strain>
    </source>
</reference>
<dbReference type="Proteomes" id="UP001589890">
    <property type="component" value="Unassembled WGS sequence"/>
</dbReference>
<organism evidence="2 3">
    <name type="scientific">Kribbella deserti</name>
    <dbReference type="NCBI Taxonomy" id="1926257"/>
    <lineage>
        <taxon>Bacteria</taxon>
        <taxon>Bacillati</taxon>
        <taxon>Actinomycetota</taxon>
        <taxon>Actinomycetes</taxon>
        <taxon>Propionibacteriales</taxon>
        <taxon>Kribbellaceae</taxon>
        <taxon>Kribbella</taxon>
    </lineage>
</organism>
<keyword evidence="3" id="KW-1185">Reference proteome</keyword>
<evidence type="ECO:0000313" key="2">
    <source>
        <dbReference type="EMBL" id="MFC0623499.1"/>
    </source>
</evidence>
<evidence type="ECO:0000256" key="1">
    <source>
        <dbReference type="SAM" id="Phobius"/>
    </source>
</evidence>
<keyword evidence="1" id="KW-1133">Transmembrane helix</keyword>
<gene>
    <name evidence="2" type="ORF">ACFFGN_05455</name>
</gene>